<proteinExistence type="predicted"/>
<evidence type="ECO:0000313" key="8">
    <source>
        <dbReference type="EMBL" id="HEN16721.1"/>
    </source>
</evidence>
<evidence type="ECO:0000259" key="7">
    <source>
        <dbReference type="Pfam" id="PF01035"/>
    </source>
</evidence>
<dbReference type="InterPro" id="IPR014048">
    <property type="entry name" value="MethylDNA_cys_MeTrfase_DNA-bd"/>
</dbReference>
<accession>A0A7C2K315</accession>
<dbReference type="CDD" id="cd06445">
    <property type="entry name" value="ATase"/>
    <property type="match status" value="1"/>
</dbReference>
<keyword evidence="2" id="KW-0963">Cytoplasm</keyword>
<dbReference type="GO" id="GO:0006281">
    <property type="term" value="P:DNA repair"/>
    <property type="evidence" value="ECO:0007669"/>
    <property type="project" value="InterPro"/>
</dbReference>
<dbReference type="GO" id="GO:0016891">
    <property type="term" value="F:RNA endonuclease activity producing 5'-phosphomonoesters, hydrolytic mechanism"/>
    <property type="evidence" value="ECO:0007669"/>
    <property type="project" value="TreeGrafter"/>
</dbReference>
<comment type="subcellular location">
    <subcellularLocation>
        <location evidence="1">Cytoplasm</location>
    </subcellularLocation>
</comment>
<dbReference type="Gene3D" id="1.10.10.10">
    <property type="entry name" value="Winged helix-like DNA-binding domain superfamily/Winged helix DNA-binding domain"/>
    <property type="match status" value="1"/>
</dbReference>
<evidence type="ECO:0000256" key="2">
    <source>
        <dbReference type="ARBA" id="ARBA00022490"/>
    </source>
</evidence>
<dbReference type="InterPro" id="IPR036388">
    <property type="entry name" value="WH-like_DNA-bd_sf"/>
</dbReference>
<dbReference type="SUPFAM" id="SSF46767">
    <property type="entry name" value="Methylated DNA-protein cysteine methyltransferase, C-terminal domain"/>
    <property type="match status" value="1"/>
</dbReference>
<dbReference type="InterPro" id="IPR036217">
    <property type="entry name" value="MethylDNA_cys_MeTrfase_DNAb"/>
</dbReference>
<dbReference type="InterPro" id="IPR007581">
    <property type="entry name" value="Endonuclease-V"/>
</dbReference>
<keyword evidence="4" id="KW-0255">Endonuclease</keyword>
<keyword evidence="6" id="KW-0378">Hydrolase</keyword>
<organism evidence="8">
    <name type="scientific">Schlesneria paludicola</name>
    <dbReference type="NCBI Taxonomy" id="360056"/>
    <lineage>
        <taxon>Bacteria</taxon>
        <taxon>Pseudomonadati</taxon>
        <taxon>Planctomycetota</taxon>
        <taxon>Planctomycetia</taxon>
        <taxon>Planctomycetales</taxon>
        <taxon>Planctomycetaceae</taxon>
        <taxon>Schlesneria</taxon>
    </lineage>
</organism>
<feature type="domain" description="Methylated-DNA-[protein]-cysteine S-methyltransferase DNA binding" evidence="7">
    <location>
        <begin position="18"/>
        <end position="84"/>
    </location>
</feature>
<gene>
    <name evidence="8" type="ORF">ENQ76_14770</name>
</gene>
<name>A0A7C2K315_9PLAN</name>
<keyword evidence="5" id="KW-0227">DNA damage</keyword>
<dbReference type="GO" id="GO:0005737">
    <property type="term" value="C:cytoplasm"/>
    <property type="evidence" value="ECO:0007669"/>
    <property type="project" value="UniProtKB-SubCell"/>
</dbReference>
<sequence length="329" mass="35468">MTPPALLSLPDLPAALEALVRQIPRGRVATYGDLATALGDVAAARWVAQRLKEPDAAVSLPTHRVVLRTGEVCLAQAALLAAEGVPFADSSHVELSCRWAEFAASFPLRQLRDWQTEQIRHADWETERTLPEVIAGVDLSYASPDLAVAAYAAVDVATGKIIAEHTTTAAVTFPYIPGYLTFRELPPLLALLDDVRRQGPLAPVILVDGSGRLHPRQAGLAVAVGVCGGCVTVGVSKHQLCGRVREDELVDGCPTIWHQDERLGVKLTTGSKRRTVFLSPGTGIDLASSLRMVQAVWRTERLPRPIARADALSRTVAKQLIVAEEPRTK</sequence>
<evidence type="ECO:0000256" key="6">
    <source>
        <dbReference type="ARBA" id="ARBA00022801"/>
    </source>
</evidence>
<evidence type="ECO:0000256" key="5">
    <source>
        <dbReference type="ARBA" id="ARBA00022763"/>
    </source>
</evidence>
<dbReference type="EMBL" id="DSOK01000406">
    <property type="protein sequence ID" value="HEN16721.1"/>
    <property type="molecule type" value="Genomic_DNA"/>
</dbReference>
<dbReference type="GO" id="GO:0003727">
    <property type="term" value="F:single-stranded RNA binding"/>
    <property type="evidence" value="ECO:0007669"/>
    <property type="project" value="TreeGrafter"/>
</dbReference>
<dbReference type="Pfam" id="PF04493">
    <property type="entry name" value="Endonuclease_5"/>
    <property type="match status" value="1"/>
</dbReference>
<evidence type="ECO:0000256" key="3">
    <source>
        <dbReference type="ARBA" id="ARBA00022722"/>
    </source>
</evidence>
<dbReference type="AlphaFoldDB" id="A0A7C2K315"/>
<comment type="caution">
    <text evidence="8">The sequence shown here is derived from an EMBL/GenBank/DDBJ whole genome shotgun (WGS) entry which is preliminary data.</text>
</comment>
<protein>
    <recommendedName>
        <fullName evidence="7">Methylated-DNA-[protein]-cysteine S-methyltransferase DNA binding domain-containing protein</fullName>
    </recommendedName>
</protein>
<dbReference type="PANTHER" id="PTHR28511">
    <property type="entry name" value="ENDONUCLEASE V"/>
    <property type="match status" value="1"/>
</dbReference>
<evidence type="ECO:0000256" key="4">
    <source>
        <dbReference type="ARBA" id="ARBA00022759"/>
    </source>
</evidence>
<evidence type="ECO:0000256" key="1">
    <source>
        <dbReference type="ARBA" id="ARBA00004496"/>
    </source>
</evidence>
<dbReference type="PANTHER" id="PTHR28511:SF1">
    <property type="entry name" value="ENDONUCLEASE V"/>
    <property type="match status" value="1"/>
</dbReference>
<keyword evidence="3" id="KW-0540">Nuclease</keyword>
<reference evidence="8" key="1">
    <citation type="journal article" date="2020" name="mSystems">
        <title>Genome- and Community-Level Interaction Insights into Carbon Utilization and Element Cycling Functions of Hydrothermarchaeota in Hydrothermal Sediment.</title>
        <authorList>
            <person name="Zhou Z."/>
            <person name="Liu Y."/>
            <person name="Xu W."/>
            <person name="Pan J."/>
            <person name="Luo Z.H."/>
            <person name="Li M."/>
        </authorList>
    </citation>
    <scope>NUCLEOTIDE SEQUENCE [LARGE SCALE GENOMIC DNA]</scope>
    <source>
        <strain evidence="8">SpSt-339</strain>
    </source>
</reference>
<dbReference type="Pfam" id="PF01035">
    <property type="entry name" value="DNA_binding_1"/>
    <property type="match status" value="1"/>
</dbReference>
<dbReference type="Gene3D" id="3.30.2170.10">
    <property type="entry name" value="archaeoglobus fulgidus dsm 4304 superfamily"/>
    <property type="match status" value="1"/>
</dbReference>